<feature type="region of interest" description="Disordered" evidence="3">
    <location>
        <begin position="70"/>
        <end position="115"/>
    </location>
</feature>
<evidence type="ECO:0000256" key="2">
    <source>
        <dbReference type="ARBA" id="ARBA00023242"/>
    </source>
</evidence>
<organism evidence="5 6">
    <name type="scientific">Synchytrium microbalum</name>
    <dbReference type="NCBI Taxonomy" id="1806994"/>
    <lineage>
        <taxon>Eukaryota</taxon>
        <taxon>Fungi</taxon>
        <taxon>Fungi incertae sedis</taxon>
        <taxon>Chytridiomycota</taxon>
        <taxon>Chytridiomycota incertae sedis</taxon>
        <taxon>Chytridiomycetes</taxon>
        <taxon>Synchytriales</taxon>
        <taxon>Synchytriaceae</taxon>
        <taxon>Synchytrium</taxon>
    </lineage>
</organism>
<dbReference type="Pfam" id="PF08698">
    <property type="entry name" value="Fcf2"/>
    <property type="match status" value="1"/>
</dbReference>
<feature type="compositionally biased region" description="Polar residues" evidence="3">
    <location>
        <begin position="70"/>
        <end position="102"/>
    </location>
</feature>
<dbReference type="InterPro" id="IPR014810">
    <property type="entry name" value="Fcf2_C"/>
</dbReference>
<feature type="domain" description="Fcf2 pre-rRNA processing C-terminal" evidence="4">
    <location>
        <begin position="104"/>
        <end position="199"/>
    </location>
</feature>
<keyword evidence="2" id="KW-0539">Nucleus</keyword>
<evidence type="ECO:0000256" key="3">
    <source>
        <dbReference type="SAM" id="MobiDB-lite"/>
    </source>
</evidence>
<dbReference type="InterPro" id="IPR039883">
    <property type="entry name" value="Fcf2/DNTTIP2"/>
</dbReference>
<dbReference type="RefSeq" id="XP_031025172.1">
    <property type="nucleotide sequence ID" value="XM_031168841.1"/>
</dbReference>
<dbReference type="STRING" id="1806994.A0A507C462"/>
<gene>
    <name evidence="5" type="ORF">SmJEL517_g02913</name>
</gene>
<sequence length="220" mass="25324">MTSMEMDDDWLQRSMVALQERRNTKSSSAVKPVPELDVIQMPVQINSGIPTAHPYFDKDQHGVARIKTSKLNPSSAPTTQTTNIPFNVSQLPDSKTKSTTAGPETAGPKWFDMPATDITPEIKRDLQILKNRHVLDPKRFYKRQDKKTAKDLPKFFQIGTIVEGPAEFYSARIPRKQRKQNLVEELLQDAEKSQYLKKKFDEIQAKKADFTRRRRPQKKK</sequence>
<evidence type="ECO:0000313" key="5">
    <source>
        <dbReference type="EMBL" id="TPX34452.1"/>
    </source>
</evidence>
<name>A0A507C462_9FUNG</name>
<evidence type="ECO:0000259" key="4">
    <source>
        <dbReference type="Pfam" id="PF08698"/>
    </source>
</evidence>
<evidence type="ECO:0000256" key="1">
    <source>
        <dbReference type="ARBA" id="ARBA00004604"/>
    </source>
</evidence>
<protein>
    <recommendedName>
        <fullName evidence="4">Fcf2 pre-rRNA processing C-terminal domain-containing protein</fullName>
    </recommendedName>
</protein>
<keyword evidence="6" id="KW-1185">Reference proteome</keyword>
<proteinExistence type="predicted"/>
<dbReference type="EMBL" id="QEAO01000013">
    <property type="protein sequence ID" value="TPX34452.1"/>
    <property type="molecule type" value="Genomic_DNA"/>
</dbReference>
<dbReference type="AlphaFoldDB" id="A0A507C462"/>
<comment type="caution">
    <text evidence="5">The sequence shown here is derived from an EMBL/GenBank/DDBJ whole genome shotgun (WGS) entry which is preliminary data.</text>
</comment>
<comment type="subcellular location">
    <subcellularLocation>
        <location evidence="1">Nucleus</location>
        <location evidence="1">Nucleolus</location>
    </subcellularLocation>
</comment>
<dbReference type="PANTHER" id="PTHR21686">
    <property type="entry name" value="DEOXYNUCLEOTIDYLTRANSFERASE TERMINAL-INTERACTING PROTEIN 2"/>
    <property type="match status" value="1"/>
</dbReference>
<evidence type="ECO:0000313" key="6">
    <source>
        <dbReference type="Proteomes" id="UP000319731"/>
    </source>
</evidence>
<dbReference type="GO" id="GO:0006396">
    <property type="term" value="P:RNA processing"/>
    <property type="evidence" value="ECO:0007669"/>
    <property type="project" value="TreeGrafter"/>
</dbReference>
<dbReference type="GeneID" id="42004138"/>
<dbReference type="GO" id="GO:0003723">
    <property type="term" value="F:RNA binding"/>
    <property type="evidence" value="ECO:0007669"/>
    <property type="project" value="TreeGrafter"/>
</dbReference>
<dbReference type="OrthoDB" id="427886at2759"/>
<accession>A0A507C462</accession>
<reference evidence="5 6" key="1">
    <citation type="journal article" date="2019" name="Sci. Rep.">
        <title>Comparative genomics of chytrid fungi reveal insights into the obligate biotrophic and pathogenic lifestyle of Synchytrium endobioticum.</title>
        <authorList>
            <person name="van de Vossenberg B.T.L.H."/>
            <person name="Warris S."/>
            <person name="Nguyen H.D.T."/>
            <person name="van Gent-Pelzer M.P.E."/>
            <person name="Joly D.L."/>
            <person name="van de Geest H.C."/>
            <person name="Bonants P.J.M."/>
            <person name="Smith D.S."/>
            <person name="Levesque C.A."/>
            <person name="van der Lee T.A.J."/>
        </authorList>
    </citation>
    <scope>NUCLEOTIDE SEQUENCE [LARGE SCALE GENOMIC DNA]</scope>
    <source>
        <strain evidence="5 6">JEL517</strain>
    </source>
</reference>
<dbReference type="Proteomes" id="UP000319731">
    <property type="component" value="Unassembled WGS sequence"/>
</dbReference>
<dbReference type="PANTHER" id="PTHR21686:SF12">
    <property type="entry name" value="DEOXYNUCLEOTIDYLTRANSFERASE TERMINAL-INTERACTING PROTEIN 2"/>
    <property type="match status" value="1"/>
</dbReference>
<dbReference type="GO" id="GO:0005730">
    <property type="term" value="C:nucleolus"/>
    <property type="evidence" value="ECO:0007669"/>
    <property type="project" value="UniProtKB-SubCell"/>
</dbReference>